<dbReference type="RefSeq" id="WP_198132999.1">
    <property type="nucleotide sequence ID" value="NZ_CBYN010000060.1"/>
</dbReference>
<evidence type="ECO:0000313" key="3">
    <source>
        <dbReference type="Proteomes" id="UP001218071"/>
    </source>
</evidence>
<feature type="signal peptide" evidence="1">
    <location>
        <begin position="1"/>
        <end position="27"/>
    </location>
</feature>
<gene>
    <name evidence="2" type="ORF">CJEDD_09980</name>
</gene>
<dbReference type="Proteomes" id="UP001218071">
    <property type="component" value="Chromosome"/>
</dbReference>
<feature type="chain" id="PRO_5045072193" description="DUF2993 domain-containing protein" evidence="1">
    <location>
        <begin position="28"/>
        <end position="245"/>
    </location>
</feature>
<proteinExistence type="predicted"/>
<accession>A0ABY7UM65</accession>
<name>A0ABY7UM65_9CORY</name>
<evidence type="ECO:0000313" key="2">
    <source>
        <dbReference type="EMBL" id="WCZ39567.1"/>
    </source>
</evidence>
<sequence length="245" mass="25334">MAPRYVPALAAAAALLGALALGDTALASHVERGIAPPGADATVAGFPYAASALTGRVPRVAVQRIDEDIPGPGVGTVSVELFNLELADPRAALRGDFVGADARVVRRRVRLDGVGFGKLLDITDLDMANPYDISPSGGVASEARLTGTVPGASEPATAVVTLRLEDGVFHMRPSQLLDVPSGEQDAVLAGFTLDLDTRELPLDGPADLVQLNGGSIEFSRDRVNTRVEAADLEPRAGASTLGQHD</sequence>
<organism evidence="2 3">
    <name type="scientific">Corynebacterium jeddahense</name>
    <dbReference type="NCBI Taxonomy" id="1414719"/>
    <lineage>
        <taxon>Bacteria</taxon>
        <taxon>Bacillati</taxon>
        <taxon>Actinomycetota</taxon>
        <taxon>Actinomycetes</taxon>
        <taxon>Mycobacteriales</taxon>
        <taxon>Corynebacteriaceae</taxon>
        <taxon>Corynebacterium</taxon>
    </lineage>
</organism>
<dbReference type="InterPro" id="IPR021373">
    <property type="entry name" value="DUF2993"/>
</dbReference>
<evidence type="ECO:0000256" key="1">
    <source>
        <dbReference type="SAM" id="SignalP"/>
    </source>
</evidence>
<keyword evidence="1" id="KW-0732">Signal</keyword>
<dbReference type="Pfam" id="PF11209">
    <property type="entry name" value="LmeA"/>
    <property type="match status" value="1"/>
</dbReference>
<protein>
    <recommendedName>
        <fullName evidence="4">DUF2993 domain-containing protein</fullName>
    </recommendedName>
</protein>
<keyword evidence="3" id="KW-1185">Reference proteome</keyword>
<evidence type="ECO:0008006" key="4">
    <source>
        <dbReference type="Google" id="ProtNLM"/>
    </source>
</evidence>
<reference evidence="2 3" key="1">
    <citation type="submission" date="2020-10" db="EMBL/GenBank/DDBJ databases">
        <title>Complete genome sequence of Corynebacterium jeddahense DSM 45997, type strain of Corynebacterium jeddahense.</title>
        <authorList>
            <person name="Busche T."/>
            <person name="Kalinowski J."/>
            <person name="Ruckert C."/>
        </authorList>
    </citation>
    <scope>NUCLEOTIDE SEQUENCE [LARGE SCALE GENOMIC DNA]</scope>
    <source>
        <strain evidence="2 3">DSM 45997</strain>
    </source>
</reference>
<dbReference type="EMBL" id="CP063194">
    <property type="protein sequence ID" value="WCZ39567.1"/>
    <property type="molecule type" value="Genomic_DNA"/>
</dbReference>